<keyword evidence="2" id="KW-1133">Transmembrane helix</keyword>
<keyword evidence="5" id="KW-1185">Reference proteome</keyword>
<dbReference type="SMART" id="SM00109">
    <property type="entry name" value="C1"/>
    <property type="match status" value="1"/>
</dbReference>
<evidence type="ECO:0000256" key="2">
    <source>
        <dbReference type="SAM" id="Phobius"/>
    </source>
</evidence>
<keyword evidence="2" id="KW-0472">Membrane</keyword>
<dbReference type="PANTHER" id="PTHR33987:SF1">
    <property type="entry name" value="CALCINEURIN-LIKE METALLO-PHOSPHOESTERASE SUPERFAMILY PROTEIN"/>
    <property type="match status" value="1"/>
</dbReference>
<feature type="compositionally biased region" description="Low complexity" evidence="1">
    <location>
        <begin position="133"/>
        <end position="142"/>
    </location>
</feature>
<feature type="transmembrane region" description="Helical" evidence="2">
    <location>
        <begin position="1248"/>
        <end position="1273"/>
    </location>
</feature>
<feature type="region of interest" description="Disordered" evidence="1">
    <location>
        <begin position="289"/>
        <end position="325"/>
    </location>
</feature>
<dbReference type="InterPro" id="IPR018946">
    <property type="entry name" value="PhoD-like_MPP"/>
</dbReference>
<feature type="domain" description="Phorbol-ester/DAG-type" evidence="3">
    <location>
        <begin position="372"/>
        <end position="422"/>
    </location>
</feature>
<feature type="transmembrane region" description="Helical" evidence="2">
    <location>
        <begin position="614"/>
        <end position="636"/>
    </location>
</feature>
<name>A0A9K3LWS1_9STRA</name>
<comment type="caution">
    <text evidence="4">The sequence shown here is derived from an EMBL/GenBank/DDBJ whole genome shotgun (WGS) entry which is preliminary data.</text>
</comment>
<feature type="compositionally biased region" description="Polar residues" evidence="1">
    <location>
        <begin position="74"/>
        <end position="84"/>
    </location>
</feature>
<dbReference type="InterPro" id="IPR002219">
    <property type="entry name" value="PKC_DAG/PE"/>
</dbReference>
<evidence type="ECO:0000313" key="5">
    <source>
        <dbReference type="Proteomes" id="UP000693970"/>
    </source>
</evidence>
<dbReference type="Proteomes" id="UP000693970">
    <property type="component" value="Unassembled WGS sequence"/>
</dbReference>
<keyword evidence="2" id="KW-0812">Transmembrane</keyword>
<feature type="transmembrane region" description="Helical" evidence="2">
    <location>
        <begin position="559"/>
        <end position="584"/>
    </location>
</feature>
<sequence>MSHLTVKILESEDASVKTKDQQDQQDSFADSDTIVVDDGDDGDEIDIDKKTKEEEEDLTVATTVIEHNKDNEHSFVSVSAVPSKQPQPQQQQQQHKEHNKKEIGPTKQHQPLPVWQQKAAHILANFRTGIALQQSQQCPQREQQPKPEERNEPKDETLIPLSLSPVRHGQTSKSDDPRIPTDEVQTKHPIQTDPDAIPTSSDSFLTDLTPHLSPNRTTNDTENKQLKQHLLVVTSPTGILDDPELLQARSNNDIVIDKKFESNSELSTVDTTNNQRQHCQKINIPTLQQQAKTDVHHHHNHDSESPTLQSTDESPNDDLLSPELTTNSSSSFLGASLLSSWARTAISPIKNTATDAFAGGGTDTDDDDQDIAHVFERHTYQKPTKCDICDGLLVGLWSQGLQCHECGMNVHRGEGCNGHTNCRAEALLQDGGCRKHRQQSATVALQCQNVSSSSSPSSKTSKTAPYNNIYNSNGNNFSEAIQQVRQLAREQPNFFQDVKAQIDRDVKSCVKSIIVSKGAEEQRTKSLLKFRNQLVVPLVALLDRIESTQQTRYHLGGSILAYAILFAGHLLTVLVVCAFTWMGLSLALWGNQPSNTTTNNNNNNNLHTMEPSLVYGHMAAIVYAFHLALTVLVWIVRRLVSLMHRKSKVLDQFLQEVFSLSAQDDLGMSVHQFAVRARLWSRRWTNSTLTMLVLSFVVYRWTHAVVTTDEEGTLDMEKEQVMTLLLDVSDASDESIHNDVMSSNSNFHDWWMIATTILLLPILTSTLRCRRPISTAPATTSNNHSRILLCLFVMQQALPSVYANDDITKNHNDDTSSNNHVTRIGFGSCHKNIKAASPPIWDVVDKDVHGHSQPLDAWLWLGDATYGPKKGMFELGPDSVESIQQGLVDLQTNRTIGYRPFLDRNPEMIVAGIPDDHDFGGNDMGDQTPDKLRRRDAWWDFLEYRRSSDDNKDGSDLQPIRHQPQRWNHDGMYHRVDLEGGRVRVLALDTRWFRESHCIPSAALMLPLGNVIACITRWFTSGLLLHQWAWLWGRKGCEKHSMLGEKQWNWLTNELLLPNDPSDVDNNNNNNNNDNNDHSIIKNTQTPDVFLILSSVQVWSTNPALEGWGQFPAEQERLWDLLTLHYSRGGAPVIFLSGDVHHAEVIGQEGYIEVTSSGLTHHCGQPKLYGQLCRPLVESFSAHRHSPTEYYIGHNYGRVEVDWKKRQVRVQVHDSTARVVLQTEPLSMDGRLLLPTYESLPRTLDGHLIPYAHGVVSIVLLAALGAATTFFALKSPPVGTT</sequence>
<dbReference type="EMBL" id="JAGRRH010000005">
    <property type="protein sequence ID" value="KAG7369483.1"/>
    <property type="molecule type" value="Genomic_DNA"/>
</dbReference>
<dbReference type="Pfam" id="PF00130">
    <property type="entry name" value="C1_1"/>
    <property type="match status" value="1"/>
</dbReference>
<feature type="region of interest" description="Disordered" evidence="1">
    <location>
        <begin position="1"/>
        <end position="111"/>
    </location>
</feature>
<evidence type="ECO:0000259" key="3">
    <source>
        <dbReference type="PROSITE" id="PS50081"/>
    </source>
</evidence>
<reference evidence="4" key="2">
    <citation type="submission" date="2021-04" db="EMBL/GenBank/DDBJ databases">
        <authorList>
            <person name="Podell S."/>
        </authorList>
    </citation>
    <scope>NUCLEOTIDE SEQUENCE</scope>
    <source>
        <strain evidence="4">Hildebrandi</strain>
    </source>
</reference>
<feature type="region of interest" description="Disordered" evidence="1">
    <location>
        <begin position="133"/>
        <end position="198"/>
    </location>
</feature>
<feature type="compositionally biased region" description="Basic and acidic residues" evidence="1">
    <location>
        <begin position="94"/>
        <end position="104"/>
    </location>
</feature>
<feature type="compositionally biased region" description="Basic and acidic residues" evidence="1">
    <location>
        <begin position="173"/>
        <end position="186"/>
    </location>
</feature>
<feature type="compositionally biased region" description="Acidic residues" evidence="1">
    <location>
        <begin position="35"/>
        <end position="46"/>
    </location>
</feature>
<evidence type="ECO:0000256" key="1">
    <source>
        <dbReference type="SAM" id="MobiDB-lite"/>
    </source>
</evidence>
<protein>
    <submittedName>
        <fullName evidence="4">Alkaline phosphatase D</fullName>
    </submittedName>
</protein>
<proteinExistence type="predicted"/>
<gene>
    <name evidence="4" type="ORF">IV203_027229</name>
</gene>
<evidence type="ECO:0000313" key="4">
    <source>
        <dbReference type="EMBL" id="KAG7369483.1"/>
    </source>
</evidence>
<accession>A0A9K3LWS1</accession>
<dbReference type="CDD" id="cd07389">
    <property type="entry name" value="MPP_PhoD"/>
    <property type="match status" value="1"/>
</dbReference>
<reference evidence="4" key="1">
    <citation type="journal article" date="2021" name="Sci. Rep.">
        <title>Diploid genomic architecture of Nitzschia inconspicua, an elite biomass production diatom.</title>
        <authorList>
            <person name="Oliver A."/>
            <person name="Podell S."/>
            <person name="Pinowska A."/>
            <person name="Traller J.C."/>
            <person name="Smith S.R."/>
            <person name="McClure R."/>
            <person name="Beliaev A."/>
            <person name="Bohutskyi P."/>
            <person name="Hill E.A."/>
            <person name="Rabines A."/>
            <person name="Zheng H."/>
            <person name="Allen L.Z."/>
            <person name="Kuo A."/>
            <person name="Grigoriev I.V."/>
            <person name="Allen A.E."/>
            <person name="Hazlebeck D."/>
            <person name="Allen E.E."/>
        </authorList>
    </citation>
    <scope>NUCLEOTIDE SEQUENCE</scope>
    <source>
        <strain evidence="4">Hildebrandi</strain>
    </source>
</reference>
<dbReference type="Pfam" id="PF09423">
    <property type="entry name" value="PhoD"/>
    <property type="match status" value="1"/>
</dbReference>
<dbReference type="OrthoDB" id="10266805at2759"/>
<dbReference type="PROSITE" id="PS50081">
    <property type="entry name" value="ZF_DAG_PE_2"/>
    <property type="match status" value="1"/>
</dbReference>
<dbReference type="PANTHER" id="PTHR33987">
    <property type="entry name" value="CALCINEURIN-LIKE METALLO-PHOSPHOESTERASE SUPERFAMILY PROTEIN"/>
    <property type="match status" value="1"/>
</dbReference>
<feature type="compositionally biased region" description="Basic and acidic residues" evidence="1">
    <location>
        <begin position="143"/>
        <end position="157"/>
    </location>
</feature>
<organism evidence="4 5">
    <name type="scientific">Nitzschia inconspicua</name>
    <dbReference type="NCBI Taxonomy" id="303405"/>
    <lineage>
        <taxon>Eukaryota</taxon>
        <taxon>Sar</taxon>
        <taxon>Stramenopiles</taxon>
        <taxon>Ochrophyta</taxon>
        <taxon>Bacillariophyta</taxon>
        <taxon>Bacillariophyceae</taxon>
        <taxon>Bacillariophycidae</taxon>
        <taxon>Bacillariales</taxon>
        <taxon>Bacillariaceae</taxon>
        <taxon>Nitzschia</taxon>
    </lineage>
</organism>